<dbReference type="OrthoDB" id="5287961at2"/>
<keyword evidence="1" id="KW-0732">Signal</keyword>
<evidence type="ECO:0000256" key="2">
    <source>
        <dbReference type="PROSITE-ProRule" id="PRU00339"/>
    </source>
</evidence>
<protein>
    <submittedName>
        <fullName evidence="5">ASPIC and UnbV</fullName>
    </submittedName>
</protein>
<dbReference type="PROSITE" id="PS50005">
    <property type="entry name" value="TPR"/>
    <property type="match status" value="1"/>
</dbReference>
<keyword evidence="6" id="KW-1185">Reference proteome</keyword>
<evidence type="ECO:0000256" key="3">
    <source>
        <dbReference type="SAM" id="MobiDB-lite"/>
    </source>
</evidence>
<dbReference type="InterPro" id="IPR011519">
    <property type="entry name" value="UnbV_ASPIC"/>
</dbReference>
<dbReference type="PANTHER" id="PTHR16026">
    <property type="entry name" value="CARTILAGE ACIDIC PROTEIN 1"/>
    <property type="match status" value="1"/>
</dbReference>
<dbReference type="Pfam" id="PF07593">
    <property type="entry name" value="UnbV_ASPIC"/>
    <property type="match status" value="1"/>
</dbReference>
<evidence type="ECO:0000313" key="6">
    <source>
        <dbReference type="Proteomes" id="UP000316213"/>
    </source>
</evidence>
<dbReference type="Gene3D" id="1.25.40.10">
    <property type="entry name" value="Tetratricopeptide repeat domain"/>
    <property type="match status" value="2"/>
</dbReference>
<feature type="compositionally biased region" description="Basic and acidic residues" evidence="3">
    <location>
        <begin position="212"/>
        <end position="222"/>
    </location>
</feature>
<dbReference type="InterPro" id="IPR019734">
    <property type="entry name" value="TPR_rpt"/>
</dbReference>
<dbReference type="EMBL" id="SJPM01000001">
    <property type="protein sequence ID" value="TWU03310.1"/>
    <property type="molecule type" value="Genomic_DNA"/>
</dbReference>
<evidence type="ECO:0000256" key="1">
    <source>
        <dbReference type="ARBA" id="ARBA00022729"/>
    </source>
</evidence>
<gene>
    <name evidence="5" type="ORF">Pla100_02280</name>
</gene>
<reference evidence="5 6" key="1">
    <citation type="submission" date="2019-02" db="EMBL/GenBank/DDBJ databases">
        <title>Deep-cultivation of Planctomycetes and their phenomic and genomic characterization uncovers novel biology.</title>
        <authorList>
            <person name="Wiegand S."/>
            <person name="Jogler M."/>
            <person name="Boedeker C."/>
            <person name="Pinto D."/>
            <person name="Vollmers J."/>
            <person name="Rivas-Marin E."/>
            <person name="Kohn T."/>
            <person name="Peeters S.H."/>
            <person name="Heuer A."/>
            <person name="Rast P."/>
            <person name="Oberbeckmann S."/>
            <person name="Bunk B."/>
            <person name="Jeske O."/>
            <person name="Meyerdierks A."/>
            <person name="Storesund J.E."/>
            <person name="Kallscheuer N."/>
            <person name="Luecker S."/>
            <person name="Lage O.M."/>
            <person name="Pohl T."/>
            <person name="Merkel B.J."/>
            <person name="Hornburger P."/>
            <person name="Mueller R.-W."/>
            <person name="Bruemmer F."/>
            <person name="Labrenz M."/>
            <person name="Spormann A.M."/>
            <person name="Op Den Camp H."/>
            <person name="Overmann J."/>
            <person name="Amann R."/>
            <person name="Jetten M.S.M."/>
            <person name="Mascher T."/>
            <person name="Medema M.H."/>
            <person name="Devos D.P."/>
            <person name="Kaster A.-K."/>
            <person name="Ovreas L."/>
            <person name="Rohde M."/>
            <person name="Galperin M.Y."/>
            <person name="Jogler C."/>
        </authorList>
    </citation>
    <scope>NUCLEOTIDE SEQUENCE [LARGE SCALE GENOMIC DNA]</scope>
    <source>
        <strain evidence="5 6">Pla100</strain>
    </source>
</reference>
<sequence length="1018" mass="112467">MKSQVSTVRLRAVTLLSILVVWAIPGCGSNESSKFEEFRKRQKQRELDQVGQPQDLTTALNKANHELKYGAPSRVLAITEPLLLVHPEDPELIVLTAKALAATGSQADAANLIASIPADEPRFGNLSITESSKWFFEAGQVDEAIERLTNHLHDHPDDNRVRRQAIRTLNRCGRQLEASEHLTALLRRGEIQEKELFSMLNLNDLLLDETTEPEKKSDRPENGPEANGPEALYESKRLREVGQYEEAIHFCRILRNRFPDSTPIAAFLGRLLAERNRFEELADWAEGLPSEIQREPEYWYAMGTLAAHQGQDPVAVRCFAEAINRNPTDRHSTIGLARALIRCGQGDQASCIETRFQHLDEIANLALALGRRAGTTDQYHRLADHLDQLDRPLEAFAWKRIAMSKSGATAEDYQANDQARSESGSASATGRTRAADRCHIELSRWPLPSGNLGQVLPTEKETPASLPSSQHAELNDIAAVVGLDFEYQSGDDWSDDLFYLHQQTGGGIGVIDFDQDGWPDLYFTQSGGRPNAESESGPNRLFRNLNGEQFQDISDFTGTADRGYGQGVSVADFNQDGWMDIWIANIGRNVLRINNGDGTFQDQALPIANDNHWTTSVAAGDLDGNGLPEIIEVNYIDDPRAFQIACTPAETCGPNQFHPGPDRWLTVTPNGGIERWRAGPNSNSPSSIGQQVVAAVGRSAREGHGFAAIIADIDGAGGNDVYVANDGDTNFFWNRQTEPGHAASLSNDWSDSADLAGCAGSARGGRHGSMGLAAGDFDRNGMMDLFVTNYWDQEADLYLQQTRSLFRHATETSDLTESSKPTVGWGTQAIDINRDGWLDMIVLNGHIVDHTARGIPFKMLPQLYLGSADRFHLAHHPVERETFWSEPTLGRTLATLDWNRDGRPDFVANRLDGPAALLQNNTDVQNWLRLKLVGVESERDAVGAKVIVDAGEHQWTGWVVGGGGFLCSNEAILDFGLADQMQVDRLEIIWPSGTRQTLDEVEVNRTHLIVETQSDSRR</sequence>
<dbReference type="PANTHER" id="PTHR16026:SF0">
    <property type="entry name" value="CARTILAGE ACIDIC PROTEIN 1"/>
    <property type="match status" value="1"/>
</dbReference>
<feature type="domain" description="ASPIC/UnbV" evidence="4">
    <location>
        <begin position="941"/>
        <end position="1007"/>
    </location>
</feature>
<accession>A0A5C6AU90</accession>
<dbReference type="Gene3D" id="2.130.10.130">
    <property type="entry name" value="Integrin alpha, N-terminal"/>
    <property type="match status" value="2"/>
</dbReference>
<comment type="caution">
    <text evidence="5">The sequence shown here is derived from an EMBL/GenBank/DDBJ whole genome shotgun (WGS) entry which is preliminary data.</text>
</comment>
<proteinExistence type="predicted"/>
<organism evidence="5 6">
    <name type="scientific">Neorhodopirellula pilleata</name>
    <dbReference type="NCBI Taxonomy" id="2714738"/>
    <lineage>
        <taxon>Bacteria</taxon>
        <taxon>Pseudomonadati</taxon>
        <taxon>Planctomycetota</taxon>
        <taxon>Planctomycetia</taxon>
        <taxon>Pirellulales</taxon>
        <taxon>Pirellulaceae</taxon>
        <taxon>Neorhodopirellula</taxon>
    </lineage>
</organism>
<dbReference type="SUPFAM" id="SSF48452">
    <property type="entry name" value="TPR-like"/>
    <property type="match status" value="1"/>
</dbReference>
<dbReference type="Pfam" id="PF13517">
    <property type="entry name" value="FG-GAP_3"/>
    <property type="match status" value="2"/>
</dbReference>
<feature type="compositionally biased region" description="Polar residues" evidence="3">
    <location>
        <begin position="415"/>
        <end position="430"/>
    </location>
</feature>
<dbReference type="InterPro" id="IPR028994">
    <property type="entry name" value="Integrin_alpha_N"/>
</dbReference>
<dbReference type="InterPro" id="IPR013517">
    <property type="entry name" value="FG-GAP"/>
</dbReference>
<feature type="repeat" description="TPR" evidence="2">
    <location>
        <begin position="296"/>
        <end position="329"/>
    </location>
</feature>
<dbReference type="InterPro" id="IPR011990">
    <property type="entry name" value="TPR-like_helical_dom_sf"/>
</dbReference>
<evidence type="ECO:0000313" key="5">
    <source>
        <dbReference type="EMBL" id="TWU03310.1"/>
    </source>
</evidence>
<evidence type="ECO:0000259" key="4">
    <source>
        <dbReference type="Pfam" id="PF07593"/>
    </source>
</evidence>
<feature type="region of interest" description="Disordered" evidence="3">
    <location>
        <begin position="210"/>
        <end position="234"/>
    </location>
</feature>
<dbReference type="InterPro" id="IPR027039">
    <property type="entry name" value="Crtac1"/>
</dbReference>
<dbReference type="Proteomes" id="UP000316213">
    <property type="component" value="Unassembled WGS sequence"/>
</dbReference>
<feature type="region of interest" description="Disordered" evidence="3">
    <location>
        <begin position="409"/>
        <end position="433"/>
    </location>
</feature>
<name>A0A5C6AU90_9BACT</name>
<dbReference type="SUPFAM" id="SSF69318">
    <property type="entry name" value="Integrin alpha N-terminal domain"/>
    <property type="match status" value="1"/>
</dbReference>
<keyword evidence="2" id="KW-0802">TPR repeat</keyword>
<dbReference type="AlphaFoldDB" id="A0A5C6AU90"/>